<evidence type="ECO:0000256" key="1">
    <source>
        <dbReference type="SAM" id="MobiDB-lite"/>
    </source>
</evidence>
<dbReference type="Pfam" id="PF13489">
    <property type="entry name" value="Methyltransf_23"/>
    <property type="match status" value="1"/>
</dbReference>
<organism evidence="2 3">
    <name type="scientific">Emydomyces testavorans</name>
    <dbReference type="NCBI Taxonomy" id="2070801"/>
    <lineage>
        <taxon>Eukaryota</taxon>
        <taxon>Fungi</taxon>
        <taxon>Dikarya</taxon>
        <taxon>Ascomycota</taxon>
        <taxon>Pezizomycotina</taxon>
        <taxon>Eurotiomycetes</taxon>
        <taxon>Eurotiomycetidae</taxon>
        <taxon>Onygenales</taxon>
        <taxon>Nannizziopsiaceae</taxon>
        <taxon>Emydomyces</taxon>
    </lineage>
</organism>
<protein>
    <recommendedName>
        <fullName evidence="4">Methyltransferase</fullName>
    </recommendedName>
</protein>
<evidence type="ECO:0000313" key="3">
    <source>
        <dbReference type="Proteomes" id="UP001219355"/>
    </source>
</evidence>
<dbReference type="Gene3D" id="3.40.50.150">
    <property type="entry name" value="Vaccinia Virus protein VP39"/>
    <property type="match status" value="1"/>
</dbReference>
<name>A0AAF0IFN8_9EURO</name>
<dbReference type="GO" id="GO:0008168">
    <property type="term" value="F:methyltransferase activity"/>
    <property type="evidence" value="ECO:0007669"/>
    <property type="project" value="TreeGrafter"/>
</dbReference>
<gene>
    <name evidence="2" type="ORF">PRK78_000125</name>
</gene>
<evidence type="ECO:0000313" key="2">
    <source>
        <dbReference type="EMBL" id="WEW54703.1"/>
    </source>
</evidence>
<sequence>MTAAIEADNFDDETDQTSLNSDTESLASSVYHYQYENGRRYHAYRAGEYLLPNDEKEQDRLDLLHFIFRLTLGGSLFRAPLAPNPQRILDFGTGTGDWTFFIYNMAGLTSDIVLGIWAINMADEFPSSEVIGTDLSPIQPTWIPPNCNFYVDDVESDWSYQSGGEFDFIHGRGMGGSIADWDRLYAQIYKNLRPGGWVEMQEYETGMRSDDNTLDNAPLIKKLQQAGDEASIKFGKQFNVAEKHKQRLIDAGFVNVQDDIYKIPVGTWPKDPKMKRLGFYQLVQVLAAIEPFMMALCTRVMGYTVEETQVLMDGVRAEIKNPKNHLYCQFHFVYGQKPVSSSET</sequence>
<feature type="region of interest" description="Disordered" evidence="1">
    <location>
        <begin position="1"/>
        <end position="21"/>
    </location>
</feature>
<evidence type="ECO:0008006" key="4">
    <source>
        <dbReference type="Google" id="ProtNLM"/>
    </source>
</evidence>
<dbReference type="EMBL" id="CP120627">
    <property type="protein sequence ID" value="WEW54703.1"/>
    <property type="molecule type" value="Genomic_DNA"/>
</dbReference>
<keyword evidence="3" id="KW-1185">Reference proteome</keyword>
<dbReference type="PANTHER" id="PTHR43591:SF10">
    <property type="entry name" value="ABC TRANSMEMBRANE TYPE-1 DOMAIN-CONTAINING PROTEIN-RELATED"/>
    <property type="match status" value="1"/>
</dbReference>
<dbReference type="PANTHER" id="PTHR43591">
    <property type="entry name" value="METHYLTRANSFERASE"/>
    <property type="match status" value="1"/>
</dbReference>
<dbReference type="SUPFAM" id="SSF53335">
    <property type="entry name" value="S-adenosyl-L-methionine-dependent methyltransferases"/>
    <property type="match status" value="2"/>
</dbReference>
<accession>A0AAF0IFN8</accession>
<proteinExistence type="predicted"/>
<dbReference type="Proteomes" id="UP001219355">
    <property type="component" value="Chromosome 1"/>
</dbReference>
<dbReference type="CDD" id="cd02440">
    <property type="entry name" value="AdoMet_MTases"/>
    <property type="match status" value="1"/>
</dbReference>
<dbReference type="InterPro" id="IPR029063">
    <property type="entry name" value="SAM-dependent_MTases_sf"/>
</dbReference>
<dbReference type="AlphaFoldDB" id="A0AAF0IFN8"/>
<reference evidence="2" key="1">
    <citation type="submission" date="2023-03" db="EMBL/GenBank/DDBJ databases">
        <title>Emydomyces testavorans Genome Sequence.</title>
        <authorList>
            <person name="Hoyer L."/>
        </authorList>
    </citation>
    <scope>NUCLEOTIDE SEQUENCE</scope>
    <source>
        <strain evidence="2">16-2883</strain>
    </source>
</reference>